<evidence type="ECO:0000259" key="11">
    <source>
        <dbReference type="Pfam" id="PF02254"/>
    </source>
</evidence>
<dbReference type="GO" id="GO:1902600">
    <property type="term" value="P:proton transmembrane transport"/>
    <property type="evidence" value="ECO:0007669"/>
    <property type="project" value="InterPro"/>
</dbReference>
<reference evidence="12 13" key="1">
    <citation type="submission" date="2016-10" db="EMBL/GenBank/DDBJ databases">
        <authorList>
            <person name="de Groot N.N."/>
        </authorList>
    </citation>
    <scope>NUCLEOTIDE SEQUENCE [LARGE SCALE GENOMIC DNA]</scope>
    <source>
        <strain evidence="12">MBHS1</strain>
    </source>
</reference>
<feature type="transmembrane region" description="Helical" evidence="9">
    <location>
        <begin position="207"/>
        <end position="226"/>
    </location>
</feature>
<evidence type="ECO:0000259" key="10">
    <source>
        <dbReference type="Pfam" id="PF00999"/>
    </source>
</evidence>
<feature type="domain" description="RCK N-terminal" evidence="11">
    <location>
        <begin position="397"/>
        <end position="514"/>
    </location>
</feature>
<dbReference type="PANTHER" id="PTHR42751">
    <property type="entry name" value="SODIUM/HYDROGEN EXCHANGER FAMILY/TRKA DOMAIN PROTEIN"/>
    <property type="match status" value="1"/>
</dbReference>
<keyword evidence="5 9" id="KW-0812">Transmembrane</keyword>
<gene>
    <name evidence="12" type="primary">kefC_4</name>
    <name evidence="12" type="ORF">MBHS_04204</name>
</gene>
<evidence type="ECO:0000256" key="8">
    <source>
        <dbReference type="ARBA" id="ARBA00023136"/>
    </source>
</evidence>
<feature type="transmembrane region" description="Helical" evidence="9">
    <location>
        <begin position="14"/>
        <end position="42"/>
    </location>
</feature>
<dbReference type="Gene3D" id="3.40.50.720">
    <property type="entry name" value="NAD(P)-binding Rossmann-like Domain"/>
    <property type="match status" value="1"/>
</dbReference>
<proteinExistence type="inferred from homology"/>
<evidence type="ECO:0000256" key="3">
    <source>
        <dbReference type="ARBA" id="ARBA00022448"/>
    </source>
</evidence>
<evidence type="ECO:0000256" key="9">
    <source>
        <dbReference type="SAM" id="Phobius"/>
    </source>
</evidence>
<feature type="transmembrane region" description="Helical" evidence="9">
    <location>
        <begin position="84"/>
        <end position="107"/>
    </location>
</feature>
<keyword evidence="3" id="KW-0813">Transport</keyword>
<keyword evidence="7" id="KW-0406">Ion transport</keyword>
<keyword evidence="13" id="KW-1185">Reference proteome</keyword>
<keyword evidence="8 9" id="KW-0472">Membrane</keyword>
<dbReference type="AlphaFoldDB" id="A0A1H6FFA3"/>
<dbReference type="InterPro" id="IPR038770">
    <property type="entry name" value="Na+/solute_symporter_sf"/>
</dbReference>
<feature type="transmembrane region" description="Helical" evidence="9">
    <location>
        <begin position="284"/>
        <end position="306"/>
    </location>
</feature>
<protein>
    <submittedName>
        <fullName evidence="12">Glutathione-regulated potassium-efflux system protein KefC</fullName>
    </submittedName>
</protein>
<dbReference type="Gene3D" id="1.20.1530.20">
    <property type="match status" value="1"/>
</dbReference>
<dbReference type="GO" id="GO:0006813">
    <property type="term" value="P:potassium ion transport"/>
    <property type="evidence" value="ECO:0007669"/>
    <property type="project" value="InterPro"/>
</dbReference>
<dbReference type="SUPFAM" id="SSF51735">
    <property type="entry name" value="NAD(P)-binding Rossmann-fold domains"/>
    <property type="match status" value="1"/>
</dbReference>
<sequence length="534" mass="57734">MESLLLAINPQDPLWIAIAFACGLAVKLVGLPPLIGFLIAGFVLHAAGAESGEFLREIADLGVTLLLFTIGLKLKINSLTRPEVWGVASIHMGAVTLLLSLFIFFLAQLNLPLFDSVDIKTALLIGFALSFSSTVFAIKVLETLGASASRHGRTSIGVLIVQDIAAVTFIAVSAGKIPSVWAFALFLLIPLRHIFQWLLGRTGHGELLVLYGIVMALGGADLFEMVGMKADLGALVFGMLLTSHPKSNELAKVLMGFKDLFLVGFFLSVGMTAMPGWAELLAALLLLTFLPLKVALYFGFFTLFKLRAHAAWQSSLNLANYSEFGLIVGTIAATSGWLPKEWLAVFAIILAASFTLAAPLASGGDKLYSRWRKQIKTFQRKQRLSDDADLEAEAVEVVVIGMGRLGSAAYDSFAASFPGRVLGIDLDQQNIQRHQAKGHFLVMADGTNPALWSRAPGLPQRLKWVILCLPNHQANLTAARQLMKQGVNCRIAATTRYPDEADALRAQGVEFVFNIYAEAATGFASDLCKRLETS</sequence>
<evidence type="ECO:0000256" key="7">
    <source>
        <dbReference type="ARBA" id="ARBA00023065"/>
    </source>
</evidence>
<dbReference type="InterPro" id="IPR003148">
    <property type="entry name" value="RCK_N"/>
</dbReference>
<feature type="transmembrane region" description="Helical" evidence="9">
    <location>
        <begin position="260"/>
        <end position="278"/>
    </location>
</feature>
<organism evidence="12 13">
    <name type="scientific">Candidatus Venteria ishoeyi</name>
    <dbReference type="NCBI Taxonomy" id="1899563"/>
    <lineage>
        <taxon>Bacteria</taxon>
        <taxon>Pseudomonadati</taxon>
        <taxon>Pseudomonadota</taxon>
        <taxon>Gammaproteobacteria</taxon>
        <taxon>Thiotrichales</taxon>
        <taxon>Thiotrichaceae</taxon>
        <taxon>Venteria</taxon>
    </lineage>
</organism>
<dbReference type="InterPro" id="IPR036291">
    <property type="entry name" value="NAD(P)-bd_dom_sf"/>
</dbReference>
<evidence type="ECO:0000256" key="2">
    <source>
        <dbReference type="ARBA" id="ARBA00005551"/>
    </source>
</evidence>
<evidence type="ECO:0000256" key="5">
    <source>
        <dbReference type="ARBA" id="ARBA00022692"/>
    </source>
</evidence>
<feature type="transmembrane region" description="Helical" evidence="9">
    <location>
        <begin position="344"/>
        <end position="363"/>
    </location>
</feature>
<dbReference type="InterPro" id="IPR006153">
    <property type="entry name" value="Cation/H_exchanger_TM"/>
</dbReference>
<evidence type="ECO:0000313" key="13">
    <source>
        <dbReference type="Proteomes" id="UP000236724"/>
    </source>
</evidence>
<evidence type="ECO:0000313" key="12">
    <source>
        <dbReference type="EMBL" id="SEH08313.1"/>
    </source>
</evidence>
<evidence type="ECO:0000256" key="6">
    <source>
        <dbReference type="ARBA" id="ARBA00022989"/>
    </source>
</evidence>
<feature type="domain" description="Cation/H+ exchanger transmembrane" evidence="10">
    <location>
        <begin position="16"/>
        <end position="355"/>
    </location>
</feature>
<feature type="transmembrane region" description="Helical" evidence="9">
    <location>
        <begin position="318"/>
        <end position="338"/>
    </location>
</feature>
<name>A0A1H6FFA3_9GAMM</name>
<accession>A0A1H6FFA3</accession>
<comment type="similarity">
    <text evidence="2">Belongs to the monovalent cation:proton antiporter 2 (CPA2) transporter (TC 2.A.37) family.</text>
</comment>
<dbReference type="Pfam" id="PF02254">
    <property type="entry name" value="TrkA_N"/>
    <property type="match status" value="1"/>
</dbReference>
<dbReference type="GO" id="GO:0015297">
    <property type="term" value="F:antiporter activity"/>
    <property type="evidence" value="ECO:0007669"/>
    <property type="project" value="UniProtKB-KW"/>
</dbReference>
<dbReference type="EMBL" id="FMSV02000548">
    <property type="protein sequence ID" value="SEH08313.1"/>
    <property type="molecule type" value="Genomic_DNA"/>
</dbReference>
<evidence type="ECO:0000256" key="1">
    <source>
        <dbReference type="ARBA" id="ARBA00004141"/>
    </source>
</evidence>
<dbReference type="Proteomes" id="UP000236724">
    <property type="component" value="Unassembled WGS sequence"/>
</dbReference>
<dbReference type="PANTHER" id="PTHR42751:SF1">
    <property type="entry name" value="CATION_PROTON ANTIPORTER YBAL-RELATED"/>
    <property type="match status" value="1"/>
</dbReference>
<comment type="subcellular location">
    <subcellularLocation>
        <location evidence="1">Membrane</location>
        <topology evidence="1">Multi-pass membrane protein</topology>
    </subcellularLocation>
</comment>
<keyword evidence="4" id="KW-0050">Antiport</keyword>
<feature type="transmembrane region" description="Helical" evidence="9">
    <location>
        <begin position="119"/>
        <end position="141"/>
    </location>
</feature>
<dbReference type="GO" id="GO:0016020">
    <property type="term" value="C:membrane"/>
    <property type="evidence" value="ECO:0007669"/>
    <property type="project" value="UniProtKB-SubCell"/>
</dbReference>
<dbReference type="Pfam" id="PF00999">
    <property type="entry name" value="Na_H_Exchanger"/>
    <property type="match status" value="1"/>
</dbReference>
<dbReference type="RefSeq" id="WP_286019539.1">
    <property type="nucleotide sequence ID" value="NZ_FMSV02000548.1"/>
</dbReference>
<keyword evidence="6 9" id="KW-1133">Transmembrane helix</keyword>
<evidence type="ECO:0000256" key="4">
    <source>
        <dbReference type="ARBA" id="ARBA00022449"/>
    </source>
</evidence>